<dbReference type="AlphaFoldDB" id="A0AAW9CB63"/>
<reference evidence="2" key="1">
    <citation type="journal article" date="2023" name="J Glob Antimicrob Resist">
        <title>Emergence of NDM-1 and KPC-3 carbapenemases in Kluyvera cryocrescens: Investigating genetic heterogeneity and acquisition routes of blaNDM-1 in Enterobacterales species in Portugal.</title>
        <authorList>
            <person name="Loiodice M."/>
            <person name="Ribeiro M."/>
            <person name="Peixe L."/>
            <person name="Novais A."/>
        </authorList>
    </citation>
    <scope>NUCLEOTIDE SEQUENCE</scope>
    <source>
        <strain evidence="2">K629</strain>
    </source>
</reference>
<sequence length="148" mass="16329">MNREFFLVLLLLASPAVMADKLLVSLACVEESDFNNQTYQNGAMLVDVKASDDNVGYAVTKYLSKDGDVKQGMTYFKAMTKTQQGNNEDFILFSTRQNAADLGKDADFLGINFKDLGNKDGALYRAVAGRGHDEVSISRTGYFCVENK</sequence>
<feature type="signal peptide" evidence="1">
    <location>
        <begin position="1"/>
        <end position="19"/>
    </location>
</feature>
<gene>
    <name evidence="2" type="ORF">QWU01_19345</name>
</gene>
<organism evidence="2 3">
    <name type="scientific">Kluyvera cryocrescens</name>
    <name type="common">Kluyvera citrophila</name>
    <dbReference type="NCBI Taxonomy" id="580"/>
    <lineage>
        <taxon>Bacteria</taxon>
        <taxon>Pseudomonadati</taxon>
        <taxon>Pseudomonadota</taxon>
        <taxon>Gammaproteobacteria</taxon>
        <taxon>Enterobacterales</taxon>
        <taxon>Enterobacteriaceae</taxon>
        <taxon>Kluyvera</taxon>
    </lineage>
</organism>
<evidence type="ECO:0000256" key="1">
    <source>
        <dbReference type="SAM" id="SignalP"/>
    </source>
</evidence>
<dbReference type="EMBL" id="JAUEQX010000017">
    <property type="protein sequence ID" value="MDW3778962.1"/>
    <property type="molecule type" value="Genomic_DNA"/>
</dbReference>
<dbReference type="RefSeq" id="WP_172728414.1">
    <property type="nucleotide sequence ID" value="NZ_DAMAZS010000002.1"/>
</dbReference>
<comment type="caution">
    <text evidence="2">The sequence shown here is derived from an EMBL/GenBank/DDBJ whole genome shotgun (WGS) entry which is preliminary data.</text>
</comment>
<name>A0AAW9CB63_KLUCR</name>
<protein>
    <submittedName>
        <fullName evidence="2">Uncharacterized protein</fullName>
    </submittedName>
</protein>
<accession>A0AAW9CB63</accession>
<dbReference type="Proteomes" id="UP001276300">
    <property type="component" value="Unassembled WGS sequence"/>
</dbReference>
<evidence type="ECO:0000313" key="3">
    <source>
        <dbReference type="Proteomes" id="UP001276300"/>
    </source>
</evidence>
<keyword evidence="1" id="KW-0732">Signal</keyword>
<feature type="chain" id="PRO_5043499771" evidence="1">
    <location>
        <begin position="20"/>
        <end position="148"/>
    </location>
</feature>
<proteinExistence type="predicted"/>
<evidence type="ECO:0000313" key="2">
    <source>
        <dbReference type="EMBL" id="MDW3778962.1"/>
    </source>
</evidence>